<evidence type="ECO:0000259" key="1">
    <source>
        <dbReference type="Pfam" id="PF02954"/>
    </source>
</evidence>
<organism evidence="2 3">
    <name type="scientific">Bdellovibrio svalbardensis</name>
    <dbReference type="NCBI Taxonomy" id="2972972"/>
    <lineage>
        <taxon>Bacteria</taxon>
        <taxon>Pseudomonadati</taxon>
        <taxon>Bdellovibrionota</taxon>
        <taxon>Bdellovibrionia</taxon>
        <taxon>Bdellovibrionales</taxon>
        <taxon>Pseudobdellovibrionaceae</taxon>
        <taxon>Bdellovibrio</taxon>
    </lineage>
</organism>
<keyword evidence="3" id="KW-1185">Reference proteome</keyword>
<accession>A0ABT6DNZ0</accession>
<dbReference type="Gene3D" id="1.10.10.60">
    <property type="entry name" value="Homeodomain-like"/>
    <property type="match status" value="1"/>
</dbReference>
<dbReference type="Pfam" id="PF02954">
    <property type="entry name" value="HTH_8"/>
    <property type="match status" value="1"/>
</dbReference>
<gene>
    <name evidence="2" type="ORF">NWE73_15595</name>
</gene>
<dbReference type="EMBL" id="JANRMI010000004">
    <property type="protein sequence ID" value="MDG0817805.1"/>
    <property type="molecule type" value="Genomic_DNA"/>
</dbReference>
<comment type="caution">
    <text evidence="2">The sequence shown here is derived from an EMBL/GenBank/DDBJ whole genome shotgun (WGS) entry which is preliminary data.</text>
</comment>
<protein>
    <recommendedName>
        <fullName evidence="1">DNA binding HTH domain-containing protein</fullName>
    </recommendedName>
</protein>
<dbReference type="RefSeq" id="WP_277579276.1">
    <property type="nucleotide sequence ID" value="NZ_JANRMI010000004.1"/>
</dbReference>
<dbReference type="Proteomes" id="UP001152321">
    <property type="component" value="Unassembled WGS sequence"/>
</dbReference>
<dbReference type="PRINTS" id="PR01590">
    <property type="entry name" value="HTHFIS"/>
</dbReference>
<proteinExistence type="predicted"/>
<name>A0ABT6DNZ0_9BACT</name>
<feature type="domain" description="DNA binding HTH" evidence="1">
    <location>
        <begin position="91"/>
        <end position="131"/>
    </location>
</feature>
<dbReference type="SUPFAM" id="SSF46689">
    <property type="entry name" value="Homeodomain-like"/>
    <property type="match status" value="1"/>
</dbReference>
<evidence type="ECO:0000313" key="3">
    <source>
        <dbReference type="Proteomes" id="UP001152321"/>
    </source>
</evidence>
<dbReference type="InterPro" id="IPR002197">
    <property type="entry name" value="HTH_Fis"/>
</dbReference>
<evidence type="ECO:0000313" key="2">
    <source>
        <dbReference type="EMBL" id="MDG0817805.1"/>
    </source>
</evidence>
<dbReference type="InterPro" id="IPR009057">
    <property type="entry name" value="Homeodomain-like_sf"/>
</dbReference>
<reference evidence="2" key="1">
    <citation type="submission" date="2022-08" db="EMBL/GenBank/DDBJ databases">
        <title>Novel Bdellovibrio Species Isolated from Svalbard: Designation Bdellovibrio svalbardensis.</title>
        <authorList>
            <person name="Mitchell R.J."/>
            <person name="Choi S.Y."/>
        </authorList>
    </citation>
    <scope>NUCLEOTIDE SEQUENCE</scope>
    <source>
        <strain evidence="2">PAP01</strain>
    </source>
</reference>
<sequence>MSRTVMIVVSDNQETVDNAKKYWENHDVTVHAYSSAQWREGLDNNFFRQQLAAGVPALVSGNSPVTTDAGGNVLQFPTATASTASSNVQKMEELEAQAIENAIVQYKGNLTEAAKALGIGRATLYRKVKQYHIDPSAARKKKSGPIAA</sequence>